<dbReference type="EMBL" id="AGIZ01000004">
    <property type="protein sequence ID" value="EHC16171.1"/>
    <property type="molecule type" value="Genomic_DNA"/>
</dbReference>
<reference evidence="2 3" key="1">
    <citation type="submission" date="2011-09" db="EMBL/GenBank/DDBJ databases">
        <title>The draft genome of Fischerella sp. JSC-11.</title>
        <authorList>
            <consortium name="US DOE Joint Genome Institute (JGI-PGF)"/>
            <person name="Lucas S."/>
            <person name="Han J."/>
            <person name="Lapidus A."/>
            <person name="Cheng J.-F."/>
            <person name="Goodwin L."/>
            <person name="Pitluck S."/>
            <person name="Peters L."/>
            <person name="Land M.L."/>
            <person name="Hauser L."/>
            <person name="Sarkisova S."/>
            <person name="Bryant D.A."/>
            <person name="Brown I."/>
            <person name="Woyke T.J."/>
        </authorList>
    </citation>
    <scope>NUCLEOTIDE SEQUENCE [LARGE SCALE GENOMIC DNA]</scope>
    <source>
        <strain evidence="2 3">JSC-11</strain>
    </source>
</reference>
<feature type="transmembrane region" description="Helical" evidence="1">
    <location>
        <begin position="23"/>
        <end position="42"/>
    </location>
</feature>
<sequence>MIQNHQLSYQEIMVMAQRTTQRLYLLVLAVIFGFLLLPYFVYFKDIF</sequence>
<dbReference type="Proteomes" id="UP000004344">
    <property type="component" value="Unassembled WGS sequence"/>
</dbReference>
<gene>
    <name evidence="2" type="ORF">FJSC11DRAFT_1594</name>
</gene>
<keyword evidence="3" id="KW-1185">Reference proteome</keyword>
<accession>G6FRU7</accession>
<comment type="caution">
    <text evidence="2">The sequence shown here is derived from an EMBL/GenBank/DDBJ whole genome shotgun (WGS) entry which is preliminary data.</text>
</comment>
<organism evidence="2 3">
    <name type="scientific">Fischerella thermalis JSC-11</name>
    <dbReference type="NCBI Taxonomy" id="741277"/>
    <lineage>
        <taxon>Bacteria</taxon>
        <taxon>Bacillati</taxon>
        <taxon>Cyanobacteriota</taxon>
        <taxon>Cyanophyceae</taxon>
        <taxon>Nostocales</taxon>
        <taxon>Hapalosiphonaceae</taxon>
        <taxon>Fischerella</taxon>
    </lineage>
</organism>
<keyword evidence="1" id="KW-1133">Transmembrane helix</keyword>
<evidence type="ECO:0000313" key="2">
    <source>
        <dbReference type="EMBL" id="EHC16171.1"/>
    </source>
</evidence>
<evidence type="ECO:0000256" key="1">
    <source>
        <dbReference type="SAM" id="Phobius"/>
    </source>
</evidence>
<dbReference type="AlphaFoldDB" id="G6FRU7"/>
<evidence type="ECO:0000313" key="3">
    <source>
        <dbReference type="Proteomes" id="UP000004344"/>
    </source>
</evidence>
<protein>
    <submittedName>
        <fullName evidence="2">Uncharacterized protein</fullName>
    </submittedName>
</protein>
<keyword evidence="1" id="KW-0812">Transmembrane</keyword>
<proteinExistence type="predicted"/>
<keyword evidence="1" id="KW-0472">Membrane</keyword>
<name>G6FRU7_9CYAN</name>